<comment type="caution">
    <text evidence="1">The sequence shown here is derived from an EMBL/GenBank/DDBJ whole genome shotgun (WGS) entry which is preliminary data.</text>
</comment>
<dbReference type="AlphaFoldDB" id="A0A8S1HGD6"/>
<name>A0A8S1HGD6_9PELO</name>
<dbReference type="EMBL" id="CAJGYM010000042">
    <property type="protein sequence ID" value="CAD6194227.1"/>
    <property type="molecule type" value="Genomic_DNA"/>
</dbReference>
<protein>
    <submittedName>
        <fullName evidence="1">Uncharacterized protein</fullName>
    </submittedName>
</protein>
<organism evidence="1 2">
    <name type="scientific">Caenorhabditis auriculariae</name>
    <dbReference type="NCBI Taxonomy" id="2777116"/>
    <lineage>
        <taxon>Eukaryota</taxon>
        <taxon>Metazoa</taxon>
        <taxon>Ecdysozoa</taxon>
        <taxon>Nematoda</taxon>
        <taxon>Chromadorea</taxon>
        <taxon>Rhabditida</taxon>
        <taxon>Rhabditina</taxon>
        <taxon>Rhabditomorpha</taxon>
        <taxon>Rhabditoidea</taxon>
        <taxon>Rhabditidae</taxon>
        <taxon>Peloderinae</taxon>
        <taxon>Caenorhabditis</taxon>
    </lineage>
</organism>
<evidence type="ECO:0000313" key="1">
    <source>
        <dbReference type="EMBL" id="CAD6194227.1"/>
    </source>
</evidence>
<gene>
    <name evidence="1" type="ORF">CAUJ_LOCUS10146</name>
</gene>
<sequence>MRAGVTKAKAVSFSSSRGKLQGIDRCAPTASHTSKKRHRPVCFALLLLDEKVGGFVLGAKRFQVLPGRYLIKLDRAPLMGDEDETGRREGVMSVRSNSLEQQRRSICPVAQLEAAGTTYGLSNDLSDSLQPAAMPNFSVRVCKPSSLKTTRLGKDTWDLSASMQLAHMGCGWKKTGTQQGEVG</sequence>
<evidence type="ECO:0000313" key="2">
    <source>
        <dbReference type="Proteomes" id="UP000835052"/>
    </source>
</evidence>
<reference evidence="1" key="1">
    <citation type="submission" date="2020-10" db="EMBL/GenBank/DDBJ databases">
        <authorList>
            <person name="Kikuchi T."/>
        </authorList>
    </citation>
    <scope>NUCLEOTIDE SEQUENCE</scope>
    <source>
        <strain evidence="1">NKZ352</strain>
    </source>
</reference>
<accession>A0A8S1HGD6</accession>
<proteinExistence type="predicted"/>
<keyword evidence="2" id="KW-1185">Reference proteome</keyword>
<dbReference type="Proteomes" id="UP000835052">
    <property type="component" value="Unassembled WGS sequence"/>
</dbReference>